<keyword evidence="2" id="KW-1185">Reference proteome</keyword>
<accession>A0A919S9M8</accession>
<dbReference type="EMBL" id="BOQL01000024">
    <property type="protein sequence ID" value="GIM68205.1"/>
    <property type="molecule type" value="Genomic_DNA"/>
</dbReference>
<dbReference type="Pfam" id="PF21851">
    <property type="entry name" value="DUF6910"/>
    <property type="match status" value="1"/>
</dbReference>
<name>A0A919S9M8_9ACTN</name>
<dbReference type="InterPro" id="IPR053852">
    <property type="entry name" value="DUF6910"/>
</dbReference>
<comment type="caution">
    <text evidence="1">The sequence shown here is derived from an EMBL/GenBank/DDBJ whole genome shotgun (WGS) entry which is preliminary data.</text>
</comment>
<gene>
    <name evidence="1" type="ORF">Aau02nite_30630</name>
</gene>
<protein>
    <submittedName>
        <fullName evidence="1">Uncharacterized protein</fullName>
    </submittedName>
</protein>
<sequence length="354" mass="35796">MAAVDAASGAAGRAVVAFGAGAPGFIAEDAVIVAVSFILTFGRTTSWSGGPDHPVLVRYAPGEDVTMRVEIESDTPLWFGPGEPVRAASAIAAFGDGWLVAQDDATHAAWVRPGGVTAIRVIAAVDGHETFSSAEGTKHLKPDFEAAVTVDGGVLLLGSGSTAARMRASLVAEPGVFTTAGLTAAYHRVAAALDIRPDQLNLEGAARIGDRLRWFQRGNSATGVPSASVDVNLSALVAAEPAEVSGPRRYDLGAVGGVALAVTDAVALPDGRMLVSAAAEDTPNAVDDGPVVGAAIALLDDERVLAVAPVPGGPHKIEGLAVRTAGPDGAGLIAVVDADDPLAASSRLDLRITW</sequence>
<evidence type="ECO:0000313" key="2">
    <source>
        <dbReference type="Proteomes" id="UP000681340"/>
    </source>
</evidence>
<dbReference type="AlphaFoldDB" id="A0A919S9M8"/>
<evidence type="ECO:0000313" key="1">
    <source>
        <dbReference type="EMBL" id="GIM68205.1"/>
    </source>
</evidence>
<organism evidence="1 2">
    <name type="scientific">Actinoplanes auranticolor</name>
    <dbReference type="NCBI Taxonomy" id="47988"/>
    <lineage>
        <taxon>Bacteria</taxon>
        <taxon>Bacillati</taxon>
        <taxon>Actinomycetota</taxon>
        <taxon>Actinomycetes</taxon>
        <taxon>Micromonosporales</taxon>
        <taxon>Micromonosporaceae</taxon>
        <taxon>Actinoplanes</taxon>
    </lineage>
</organism>
<proteinExistence type="predicted"/>
<reference evidence="1" key="1">
    <citation type="submission" date="2021-03" db="EMBL/GenBank/DDBJ databases">
        <title>Whole genome shotgun sequence of Actinoplanes auranticolor NBRC 12245.</title>
        <authorList>
            <person name="Komaki H."/>
            <person name="Tamura T."/>
        </authorList>
    </citation>
    <scope>NUCLEOTIDE SEQUENCE</scope>
    <source>
        <strain evidence="1">NBRC 12245</strain>
    </source>
</reference>
<dbReference type="Proteomes" id="UP000681340">
    <property type="component" value="Unassembled WGS sequence"/>
</dbReference>